<evidence type="ECO:0000313" key="3">
    <source>
        <dbReference type="EMBL" id="SEN73465.1"/>
    </source>
</evidence>
<evidence type="ECO:0000256" key="1">
    <source>
        <dbReference type="SAM" id="MobiDB-lite"/>
    </source>
</evidence>
<gene>
    <name evidence="3" type="ORF">SAMN05192583_3436</name>
</gene>
<feature type="region of interest" description="Disordered" evidence="1">
    <location>
        <begin position="14"/>
        <end position="39"/>
    </location>
</feature>
<feature type="region of interest" description="Disordered" evidence="1">
    <location>
        <begin position="66"/>
        <end position="89"/>
    </location>
</feature>
<dbReference type="AlphaFoldDB" id="A0A1H8IZ83"/>
<evidence type="ECO:0000256" key="2">
    <source>
        <dbReference type="SAM" id="SignalP"/>
    </source>
</evidence>
<dbReference type="OrthoDB" id="7411229at2"/>
<name>A0A1H8IZ83_9SPHN</name>
<proteinExistence type="predicted"/>
<feature type="chain" id="PRO_5011628680" evidence="2">
    <location>
        <begin position="20"/>
        <end position="89"/>
    </location>
</feature>
<feature type="compositionally biased region" description="Basic and acidic residues" evidence="1">
    <location>
        <begin position="66"/>
        <end position="79"/>
    </location>
</feature>
<dbReference type="EMBL" id="FOCF01000011">
    <property type="protein sequence ID" value="SEN73465.1"/>
    <property type="molecule type" value="Genomic_DNA"/>
</dbReference>
<accession>A0A1H8IZ83</accession>
<dbReference type="RefSeq" id="WP_093666939.1">
    <property type="nucleotide sequence ID" value="NZ_FOCF01000011.1"/>
</dbReference>
<evidence type="ECO:0000313" key="4">
    <source>
        <dbReference type="Proteomes" id="UP000199206"/>
    </source>
</evidence>
<dbReference type="Proteomes" id="UP000199206">
    <property type="component" value="Unassembled WGS sequence"/>
</dbReference>
<feature type="signal peptide" evidence="2">
    <location>
        <begin position="1"/>
        <end position="19"/>
    </location>
</feature>
<keyword evidence="2" id="KW-0732">Signal</keyword>
<reference evidence="4" key="1">
    <citation type="submission" date="2016-10" db="EMBL/GenBank/DDBJ databases">
        <authorList>
            <person name="Varghese N."/>
            <person name="Submissions S."/>
        </authorList>
    </citation>
    <scope>NUCLEOTIDE SEQUENCE [LARGE SCALE GENOMIC DNA]</scope>
    <source>
        <strain evidence="4">S6-262</strain>
    </source>
</reference>
<protein>
    <submittedName>
        <fullName evidence="3">Uncharacterized protein</fullName>
    </submittedName>
</protein>
<keyword evidence="4" id="KW-1185">Reference proteome</keyword>
<organism evidence="3 4">
    <name type="scientific">Sphingomonas gellani</name>
    <dbReference type="NCBI Taxonomy" id="1166340"/>
    <lineage>
        <taxon>Bacteria</taxon>
        <taxon>Pseudomonadati</taxon>
        <taxon>Pseudomonadota</taxon>
        <taxon>Alphaproteobacteria</taxon>
        <taxon>Sphingomonadales</taxon>
        <taxon>Sphingomonadaceae</taxon>
        <taxon>Sphingomonas</taxon>
    </lineage>
</organism>
<feature type="compositionally biased region" description="Low complexity" evidence="1">
    <location>
        <begin position="14"/>
        <end position="34"/>
    </location>
</feature>
<sequence length="89" mass="9753">MITLFVLSAALQAGTTPTAAPAPATAPSPTQEAAPKLRCKRQAETGSYVRATRICHTEKEWREIERGNSLEMDRFRDRTPINSARPLGS</sequence>